<dbReference type="InParanoid" id="A0A251S400"/>
<evidence type="ECO:0000313" key="2">
    <source>
        <dbReference type="EMBL" id="KAF5801205.1"/>
    </source>
</evidence>
<dbReference type="Gramene" id="mRNA:HanXRQr2_Chr06g0245371">
    <property type="protein sequence ID" value="mRNA:HanXRQr2_Chr06g0245371"/>
    <property type="gene ID" value="HanXRQr2_Chr06g0245371"/>
</dbReference>
<reference evidence="2" key="3">
    <citation type="submission" date="2020-06" db="EMBL/GenBank/DDBJ databases">
        <title>Helianthus annuus Genome sequencing and assembly Release 2.</title>
        <authorList>
            <person name="Gouzy J."/>
            <person name="Langlade N."/>
            <person name="Munos S."/>
        </authorList>
    </citation>
    <scope>NUCLEOTIDE SEQUENCE</scope>
    <source>
        <tissue evidence="2">Leaves</tissue>
    </source>
</reference>
<gene>
    <name evidence="3" type="ORF">HannXRQ_Chr16g0532461</name>
    <name evidence="2" type="ORF">HanXRQr2_Chr06g0245371</name>
</gene>
<dbReference type="Proteomes" id="UP000215914">
    <property type="component" value="Chromosome 16"/>
</dbReference>
<organism evidence="3 4">
    <name type="scientific">Helianthus annuus</name>
    <name type="common">Common sunflower</name>
    <dbReference type="NCBI Taxonomy" id="4232"/>
    <lineage>
        <taxon>Eukaryota</taxon>
        <taxon>Viridiplantae</taxon>
        <taxon>Streptophyta</taxon>
        <taxon>Embryophyta</taxon>
        <taxon>Tracheophyta</taxon>
        <taxon>Spermatophyta</taxon>
        <taxon>Magnoliopsida</taxon>
        <taxon>eudicotyledons</taxon>
        <taxon>Gunneridae</taxon>
        <taxon>Pentapetalae</taxon>
        <taxon>asterids</taxon>
        <taxon>campanulids</taxon>
        <taxon>Asterales</taxon>
        <taxon>Asteraceae</taxon>
        <taxon>Asteroideae</taxon>
        <taxon>Heliantheae alliance</taxon>
        <taxon>Heliantheae</taxon>
        <taxon>Helianthus</taxon>
    </lineage>
</organism>
<feature type="compositionally biased region" description="Polar residues" evidence="1">
    <location>
        <begin position="19"/>
        <end position="38"/>
    </location>
</feature>
<dbReference type="EMBL" id="CM007905">
    <property type="protein sequence ID" value="OTF93398.1"/>
    <property type="molecule type" value="Genomic_DNA"/>
</dbReference>
<evidence type="ECO:0000256" key="1">
    <source>
        <dbReference type="SAM" id="MobiDB-lite"/>
    </source>
</evidence>
<accession>A0A251S400</accession>
<protein>
    <submittedName>
        <fullName evidence="3">Uncharacterized protein</fullName>
    </submittedName>
</protein>
<reference evidence="3" key="2">
    <citation type="submission" date="2017-02" db="EMBL/GenBank/DDBJ databases">
        <title>Sunflower complete genome.</title>
        <authorList>
            <person name="Langlade N."/>
            <person name="Munos S."/>
        </authorList>
    </citation>
    <scope>NUCLEOTIDE SEQUENCE [LARGE SCALE GENOMIC DNA]</scope>
    <source>
        <tissue evidence="3">Leaves</tissue>
    </source>
</reference>
<reference evidence="2 4" key="1">
    <citation type="journal article" date="2017" name="Nature">
        <title>The sunflower genome provides insights into oil metabolism, flowering and Asterid evolution.</title>
        <authorList>
            <person name="Badouin H."/>
            <person name="Gouzy J."/>
            <person name="Grassa C.J."/>
            <person name="Murat F."/>
            <person name="Staton S.E."/>
            <person name="Cottret L."/>
            <person name="Lelandais-Briere C."/>
            <person name="Owens G.L."/>
            <person name="Carrere S."/>
            <person name="Mayjonade B."/>
            <person name="Legrand L."/>
            <person name="Gill N."/>
            <person name="Kane N.C."/>
            <person name="Bowers J.E."/>
            <person name="Hubner S."/>
            <person name="Bellec A."/>
            <person name="Berard A."/>
            <person name="Berges H."/>
            <person name="Blanchet N."/>
            <person name="Boniface M.C."/>
            <person name="Brunel D."/>
            <person name="Catrice O."/>
            <person name="Chaidir N."/>
            <person name="Claudel C."/>
            <person name="Donnadieu C."/>
            <person name="Faraut T."/>
            <person name="Fievet G."/>
            <person name="Helmstetter N."/>
            <person name="King M."/>
            <person name="Knapp S.J."/>
            <person name="Lai Z."/>
            <person name="Le Paslier M.C."/>
            <person name="Lippi Y."/>
            <person name="Lorenzon L."/>
            <person name="Mandel J.R."/>
            <person name="Marage G."/>
            <person name="Marchand G."/>
            <person name="Marquand E."/>
            <person name="Bret-Mestries E."/>
            <person name="Morien E."/>
            <person name="Nambeesan S."/>
            <person name="Nguyen T."/>
            <person name="Pegot-Espagnet P."/>
            <person name="Pouilly N."/>
            <person name="Raftis F."/>
            <person name="Sallet E."/>
            <person name="Schiex T."/>
            <person name="Thomas J."/>
            <person name="Vandecasteele C."/>
            <person name="Vares D."/>
            <person name="Vear F."/>
            <person name="Vautrin S."/>
            <person name="Crespi M."/>
            <person name="Mangin B."/>
            <person name="Burke J.M."/>
            <person name="Salse J."/>
            <person name="Munos S."/>
            <person name="Vincourt P."/>
            <person name="Rieseberg L.H."/>
            <person name="Langlade N.B."/>
        </authorList>
    </citation>
    <scope>NUCLEOTIDE SEQUENCE [LARGE SCALE GENOMIC DNA]</scope>
    <source>
        <strain evidence="4">cv. SF193</strain>
        <tissue evidence="2">Leaves</tissue>
    </source>
</reference>
<dbReference type="EMBL" id="MNCJ02000321">
    <property type="protein sequence ID" value="KAF5801205.1"/>
    <property type="molecule type" value="Genomic_DNA"/>
</dbReference>
<evidence type="ECO:0000313" key="3">
    <source>
        <dbReference type="EMBL" id="OTF93398.1"/>
    </source>
</evidence>
<feature type="region of interest" description="Disordered" evidence="1">
    <location>
        <begin position="15"/>
        <end position="75"/>
    </location>
</feature>
<dbReference type="AlphaFoldDB" id="A0A251S400"/>
<sequence length="251" mass="28989">MFVLVLMVLTRTRSEDDSQVLTTQSTAEGSASTRISHPNSRHKLNSTNTRATEQPVDTEQQFVDPPKRRGPNLNLSVNRTLQDFPEGSKIPLRMDKHTICFVGTLATDFATEWNHYAQFLSDELSHMGIGTGRYENLDGKFELLRTNTIFMEYVHARLHAQWKHTRGKWSEHWKKNGRKTNPPLARSKRKSDCLIQEWNHLCDYWELEKTKKYSDKMEANRAKQVNISRGGLSVDSQSYISKDKFRDSDAA</sequence>
<proteinExistence type="predicted"/>
<feature type="compositionally biased region" description="Polar residues" evidence="1">
    <location>
        <begin position="45"/>
        <end position="61"/>
    </location>
</feature>
<evidence type="ECO:0000313" key="4">
    <source>
        <dbReference type="Proteomes" id="UP000215914"/>
    </source>
</evidence>
<name>A0A251S400_HELAN</name>
<keyword evidence="4" id="KW-1185">Reference proteome</keyword>